<dbReference type="EMBL" id="CP039346">
    <property type="protein sequence ID" value="QCD79809.1"/>
    <property type="molecule type" value="Genomic_DNA"/>
</dbReference>
<organism evidence="11 12">
    <name type="scientific">Vigna unguiculata</name>
    <name type="common">Cowpea</name>
    <dbReference type="NCBI Taxonomy" id="3917"/>
    <lineage>
        <taxon>Eukaryota</taxon>
        <taxon>Viridiplantae</taxon>
        <taxon>Streptophyta</taxon>
        <taxon>Embryophyta</taxon>
        <taxon>Tracheophyta</taxon>
        <taxon>Spermatophyta</taxon>
        <taxon>Magnoliopsida</taxon>
        <taxon>eudicotyledons</taxon>
        <taxon>Gunneridae</taxon>
        <taxon>Pentapetalae</taxon>
        <taxon>rosids</taxon>
        <taxon>fabids</taxon>
        <taxon>Fabales</taxon>
        <taxon>Fabaceae</taxon>
        <taxon>Papilionoideae</taxon>
        <taxon>50 kb inversion clade</taxon>
        <taxon>NPAAA clade</taxon>
        <taxon>indigoferoid/millettioid clade</taxon>
        <taxon>Phaseoleae</taxon>
        <taxon>Vigna</taxon>
    </lineage>
</organism>
<dbReference type="PRINTS" id="PR00385">
    <property type="entry name" value="P450"/>
</dbReference>
<comment type="cofactor">
    <cofactor evidence="1 8">
        <name>heme</name>
        <dbReference type="ChEBI" id="CHEBI:30413"/>
    </cofactor>
</comment>
<name>A0A4D6KWP6_VIGUN</name>
<feature type="binding site" description="axial binding residue" evidence="8">
    <location>
        <position position="438"/>
    </location>
    <ligand>
        <name>heme</name>
        <dbReference type="ChEBI" id="CHEBI:30413"/>
    </ligand>
    <ligandPart>
        <name>Fe</name>
        <dbReference type="ChEBI" id="CHEBI:18248"/>
    </ligandPart>
</feature>
<evidence type="ECO:0000313" key="12">
    <source>
        <dbReference type="Proteomes" id="UP000501690"/>
    </source>
</evidence>
<feature type="signal peptide" evidence="10">
    <location>
        <begin position="1"/>
        <end position="18"/>
    </location>
</feature>
<keyword evidence="10" id="KW-0732">Signal</keyword>
<evidence type="ECO:0000256" key="7">
    <source>
        <dbReference type="ARBA" id="ARBA00023033"/>
    </source>
</evidence>
<evidence type="ECO:0000256" key="5">
    <source>
        <dbReference type="ARBA" id="ARBA00023002"/>
    </source>
</evidence>
<dbReference type="InterPro" id="IPR052306">
    <property type="entry name" value="CYP450_71D"/>
</dbReference>
<dbReference type="FunFam" id="1.10.630.10:FF:000008">
    <property type="entry name" value="Cytochrome P450 71D8"/>
    <property type="match status" value="1"/>
</dbReference>
<dbReference type="PANTHER" id="PTHR47953">
    <property type="entry name" value="OS08G0105600 PROTEIN"/>
    <property type="match status" value="1"/>
</dbReference>
<evidence type="ECO:0000256" key="3">
    <source>
        <dbReference type="ARBA" id="ARBA00022617"/>
    </source>
</evidence>
<gene>
    <name evidence="11" type="ORF">DEO72_LG2g127</name>
</gene>
<reference evidence="11 12" key="1">
    <citation type="submission" date="2019-04" db="EMBL/GenBank/DDBJ databases">
        <title>An improved genome assembly and genetic linkage map for asparagus bean, Vigna unguiculata ssp. sesquipedialis.</title>
        <authorList>
            <person name="Xia Q."/>
            <person name="Zhang R."/>
            <person name="Dong Y."/>
        </authorList>
    </citation>
    <scope>NUCLEOTIDE SEQUENCE [LARGE SCALE GENOMIC DNA]</scope>
    <source>
        <tissue evidence="11">Leaf</tissue>
    </source>
</reference>
<dbReference type="Pfam" id="PF00067">
    <property type="entry name" value="p450"/>
    <property type="match status" value="1"/>
</dbReference>
<keyword evidence="4 8" id="KW-0479">Metal-binding</keyword>
<dbReference type="PANTHER" id="PTHR47953:SF16">
    <property type="entry name" value="CYTOCHROME P450 71D8"/>
    <property type="match status" value="1"/>
</dbReference>
<dbReference type="Gene3D" id="1.10.630.10">
    <property type="entry name" value="Cytochrome P450"/>
    <property type="match status" value="1"/>
</dbReference>
<dbReference type="InterPro" id="IPR017972">
    <property type="entry name" value="Cyt_P450_CS"/>
</dbReference>
<dbReference type="GO" id="GO:0004497">
    <property type="term" value="F:monooxygenase activity"/>
    <property type="evidence" value="ECO:0007669"/>
    <property type="project" value="UniProtKB-KW"/>
</dbReference>
<protein>
    <submittedName>
        <fullName evidence="11">Cytochrome P450</fullName>
    </submittedName>
</protein>
<keyword evidence="5 9" id="KW-0560">Oxidoreductase</keyword>
<dbReference type="GO" id="GO:0005506">
    <property type="term" value="F:iron ion binding"/>
    <property type="evidence" value="ECO:0007669"/>
    <property type="project" value="InterPro"/>
</dbReference>
<accession>A0A4D6KWP6</accession>
<evidence type="ECO:0000256" key="2">
    <source>
        <dbReference type="ARBA" id="ARBA00010617"/>
    </source>
</evidence>
<dbReference type="PROSITE" id="PS00086">
    <property type="entry name" value="CYTOCHROME_P450"/>
    <property type="match status" value="1"/>
</dbReference>
<sequence length="505" mass="56877">MVIFPFLLLLLWFARVYKNKITVKSVVHKLPPGPWKLPVIGNLHQLASADTLPHHTLQNLSNKYGPLMHLQLGQISAVIVSSPDMAKEIMKTHDLNFVQRPQLLCPKILAYGSTDIAFAPYGEYWRQMRKICTLELLSAKRVHSFSFLREQEVANLIQSIQSSASSASQVNVSESVFSFLSTLVSRTAFGKKSEKEDELLCLLKKGAELTGGFDLADLFPSFKALHFITGMKAKLEDMHKELDKILENIINEHQSKHSIGDAEEENLVDVLLRVQQSATLEVPVTINNIKAVIWDIFGAGTDTSATVLEWAMSELMKNPRVMKKAQVEIREALRGKKRIGESDVNELNYLKLVIKETLRLHPPVPLLLPRECRDPCNIGGYAIPMKTKVIVNAWALGRDPKHWYDAEKFIPERFDGTGFDFKGNNFEYIPFGAGRRICPGILLGLANVELPLAALLYHFDWKLPNEMKTQDLDMTEAFGATVGRKNNLCLIPTMYNFSLDHVIAT</sequence>
<evidence type="ECO:0000256" key="8">
    <source>
        <dbReference type="PIRSR" id="PIRSR602401-1"/>
    </source>
</evidence>
<proteinExistence type="inferred from homology"/>
<evidence type="ECO:0000313" key="11">
    <source>
        <dbReference type="EMBL" id="QCD79809.1"/>
    </source>
</evidence>
<evidence type="ECO:0000256" key="9">
    <source>
        <dbReference type="RuleBase" id="RU000461"/>
    </source>
</evidence>
<keyword evidence="7 9" id="KW-0503">Monooxygenase</keyword>
<dbReference type="GO" id="GO:0020037">
    <property type="term" value="F:heme binding"/>
    <property type="evidence" value="ECO:0007669"/>
    <property type="project" value="InterPro"/>
</dbReference>
<dbReference type="PRINTS" id="PR00463">
    <property type="entry name" value="EP450I"/>
</dbReference>
<keyword evidence="12" id="KW-1185">Reference proteome</keyword>
<evidence type="ECO:0000256" key="6">
    <source>
        <dbReference type="ARBA" id="ARBA00023004"/>
    </source>
</evidence>
<feature type="chain" id="PRO_5020036006" evidence="10">
    <location>
        <begin position="19"/>
        <end position="505"/>
    </location>
</feature>
<evidence type="ECO:0000256" key="10">
    <source>
        <dbReference type="SAM" id="SignalP"/>
    </source>
</evidence>
<dbReference type="Proteomes" id="UP000501690">
    <property type="component" value="Linkage Group LG2"/>
</dbReference>
<keyword evidence="3 8" id="KW-0349">Heme</keyword>
<dbReference type="GO" id="GO:0016705">
    <property type="term" value="F:oxidoreductase activity, acting on paired donors, with incorporation or reduction of molecular oxygen"/>
    <property type="evidence" value="ECO:0007669"/>
    <property type="project" value="InterPro"/>
</dbReference>
<evidence type="ECO:0000256" key="1">
    <source>
        <dbReference type="ARBA" id="ARBA00001971"/>
    </source>
</evidence>
<dbReference type="InterPro" id="IPR036396">
    <property type="entry name" value="Cyt_P450_sf"/>
</dbReference>
<dbReference type="AlphaFoldDB" id="A0A4D6KWP6"/>
<dbReference type="InterPro" id="IPR002401">
    <property type="entry name" value="Cyt_P450_E_grp-I"/>
</dbReference>
<comment type="similarity">
    <text evidence="2 9">Belongs to the cytochrome P450 family.</text>
</comment>
<dbReference type="SUPFAM" id="SSF48264">
    <property type="entry name" value="Cytochrome P450"/>
    <property type="match status" value="1"/>
</dbReference>
<evidence type="ECO:0000256" key="4">
    <source>
        <dbReference type="ARBA" id="ARBA00022723"/>
    </source>
</evidence>
<dbReference type="InterPro" id="IPR001128">
    <property type="entry name" value="Cyt_P450"/>
</dbReference>
<keyword evidence="6 8" id="KW-0408">Iron</keyword>
<dbReference type="CDD" id="cd11072">
    <property type="entry name" value="CYP71-like"/>
    <property type="match status" value="1"/>
</dbReference>